<dbReference type="Pfam" id="PF04940">
    <property type="entry name" value="BLUF"/>
    <property type="match status" value="1"/>
</dbReference>
<dbReference type="Proteomes" id="UP000667650">
    <property type="component" value="Unassembled WGS sequence"/>
</dbReference>
<dbReference type="AlphaFoldDB" id="A0A964WXL6"/>
<proteinExistence type="predicted"/>
<dbReference type="InterPro" id="IPR007024">
    <property type="entry name" value="BLUF_domain"/>
</dbReference>
<protein>
    <recommendedName>
        <fullName evidence="1">BLUF domain-containing protein</fullName>
    </recommendedName>
</protein>
<evidence type="ECO:0000313" key="2">
    <source>
        <dbReference type="EMBL" id="NAY92185.1"/>
    </source>
</evidence>
<feature type="domain" description="BLUF" evidence="1">
    <location>
        <begin position="1"/>
        <end position="92"/>
    </location>
</feature>
<dbReference type="EMBL" id="JAAABI010000002">
    <property type="protein sequence ID" value="NAY92185.1"/>
    <property type="molecule type" value="Genomic_DNA"/>
</dbReference>
<dbReference type="GO" id="GO:0009882">
    <property type="term" value="F:blue light photoreceptor activity"/>
    <property type="evidence" value="ECO:0007669"/>
    <property type="project" value="InterPro"/>
</dbReference>
<dbReference type="PROSITE" id="PS50925">
    <property type="entry name" value="BLUF"/>
    <property type="match status" value="1"/>
</dbReference>
<reference evidence="2" key="1">
    <citation type="submission" date="2020-01" db="EMBL/GenBank/DDBJ databases">
        <title>Muricauda ochracea sp. nov., isolated from a tidal flat of Garorim bay in Korea.</title>
        <authorList>
            <person name="Kim D."/>
            <person name="Yoo Y."/>
            <person name="Kim J.-J."/>
        </authorList>
    </citation>
    <scope>NUCLEOTIDE SEQUENCE</scope>
    <source>
        <strain evidence="2">JGD-17</strain>
    </source>
</reference>
<evidence type="ECO:0000313" key="3">
    <source>
        <dbReference type="Proteomes" id="UP000667650"/>
    </source>
</evidence>
<evidence type="ECO:0000259" key="1">
    <source>
        <dbReference type="PROSITE" id="PS50925"/>
    </source>
</evidence>
<dbReference type="SMART" id="SM01034">
    <property type="entry name" value="BLUF"/>
    <property type="match status" value="1"/>
</dbReference>
<keyword evidence="3" id="KW-1185">Reference proteome</keyword>
<dbReference type="GO" id="GO:0071949">
    <property type="term" value="F:FAD binding"/>
    <property type="evidence" value="ECO:0007669"/>
    <property type="project" value="InterPro"/>
</dbReference>
<dbReference type="InterPro" id="IPR036046">
    <property type="entry name" value="Acylphosphatase-like_dom_sf"/>
</dbReference>
<dbReference type="SUPFAM" id="SSF54975">
    <property type="entry name" value="Acylphosphatase/BLUF domain-like"/>
    <property type="match status" value="1"/>
</dbReference>
<name>A0A964WXL6_9FLAO</name>
<organism evidence="2 3">
    <name type="scientific">Flagellimonas ochracea</name>
    <dbReference type="NCBI Taxonomy" id="2696472"/>
    <lineage>
        <taxon>Bacteria</taxon>
        <taxon>Pseudomonadati</taxon>
        <taxon>Bacteroidota</taxon>
        <taxon>Flavobacteriia</taxon>
        <taxon>Flavobacteriales</taxon>
        <taxon>Flavobacteriaceae</taxon>
        <taxon>Flagellimonas</taxon>
    </lineage>
</organism>
<sequence length="147" mass="17353">MFCLVYKSQSNPLFGYDQIKEMLEKAREFNKENAITGCLLYYERTFLQYLEGNQIDVLKLFDRINADDRHSDVRILCHSHIDERKFKSWDMAYEDLMGENDHLQFLKLLVSSYTAEPIGAIEPNPSSMHFWNAAKRLLEGKESHRIK</sequence>
<dbReference type="RefSeq" id="WP_166523571.1">
    <property type="nucleotide sequence ID" value="NZ_JAAABI010000002.1"/>
</dbReference>
<gene>
    <name evidence="2" type="ORF">GTQ34_09660</name>
</gene>
<accession>A0A964WXL6</accession>
<dbReference type="Gene3D" id="3.30.70.100">
    <property type="match status" value="1"/>
</dbReference>
<comment type="caution">
    <text evidence="2">The sequence shown here is derived from an EMBL/GenBank/DDBJ whole genome shotgun (WGS) entry which is preliminary data.</text>
</comment>